<keyword evidence="2" id="KW-1185">Reference proteome</keyword>
<accession>G2Z277</accession>
<reference evidence="1 2" key="1">
    <citation type="journal article" date="2011" name="Appl. Environ. Microbiol.">
        <title>Complete genome sequence of the fish pathogen Flavobacterium branchiophilum.</title>
        <authorList>
            <consortium name="1:IP"/>
            <consortium name="Microbial Evolutionary Genomics,F-75015 Paris"/>
            <consortium name="France 2:CNRS"/>
            <consortium name="URA2171"/>
            <consortium name="F-75015 Paris,France 3:Unite de Virologie et Immunologie Mol."/>
            <consortium name="INRA,78352 Jouy en Josas Cedex"/>
            <consortium name="France. 4:Unite de Mathemathique"/>
            <consortium name="Informatique et Genome,INRA"/>
            <consortium name="78352 Jouy en Josas Cedex"/>
            <consortium name="France. 5:CEA/Genoscope"/>
            <consortium name="Evry"/>
            <consortium name="France"/>
            <person name="Touchon M."/>
            <person name="Barbier P."/>
            <person name="Bernardet J.F."/>
            <person name="Loux V."/>
            <person name="Vacherie B."/>
            <person name="Barbe V."/>
            <person name="Rocha E.P."/>
            <person name="Duchaud E."/>
        </authorList>
    </citation>
    <scope>NUCLEOTIDE SEQUENCE [LARGE SCALE GENOMIC DNA]</scope>
    <source>
        <strain evidence="1 2">FL-15</strain>
    </source>
</reference>
<name>G2Z277_FLABF</name>
<dbReference type="Proteomes" id="UP000009186">
    <property type="component" value="Chromosome"/>
</dbReference>
<sequence>MKLNNILIFILFCIFVMCSKNNKIEDERQQFIEENFLEIIGKEAYYNGSFIHFGNDSLQYYSKLSVKLDPEVTYNPKMESLLLEYFENKKDLKKDFNNVIHKNYKNNLLLDSNFNKKIGNYYIFFNDTEQNKKIKYAGEIYIENLKIDNGKAVLIITKSTQKKGITYVMLFNKKGKQWDTISNEVLMYIN</sequence>
<protein>
    <submittedName>
        <fullName evidence="1">Probable lipoprotein</fullName>
    </submittedName>
</protein>
<organism evidence="1 2">
    <name type="scientific">Flavobacterium branchiophilum (strain FL-15)</name>
    <dbReference type="NCBI Taxonomy" id="1034807"/>
    <lineage>
        <taxon>Bacteria</taxon>
        <taxon>Pseudomonadati</taxon>
        <taxon>Bacteroidota</taxon>
        <taxon>Flavobacteriia</taxon>
        <taxon>Flavobacteriales</taxon>
        <taxon>Flavobacteriaceae</taxon>
        <taxon>Flavobacterium</taxon>
    </lineage>
</organism>
<dbReference type="KEGG" id="fbr:FBFL15_1990"/>
<dbReference type="HOGENOM" id="CLU_1426069_0_0_10"/>
<dbReference type="RefSeq" id="WP_014084497.1">
    <property type="nucleotide sequence ID" value="NC_016001.1"/>
</dbReference>
<dbReference type="EMBL" id="FQ859183">
    <property type="protein sequence ID" value="CCB70032.1"/>
    <property type="molecule type" value="Genomic_DNA"/>
</dbReference>
<evidence type="ECO:0000313" key="2">
    <source>
        <dbReference type="Proteomes" id="UP000009186"/>
    </source>
</evidence>
<evidence type="ECO:0000313" key="1">
    <source>
        <dbReference type="EMBL" id="CCB70032.1"/>
    </source>
</evidence>
<proteinExistence type="predicted"/>
<keyword evidence="1" id="KW-0449">Lipoprotein</keyword>
<gene>
    <name evidence="1" type="ordered locus">FBFL15_1990</name>
</gene>
<dbReference type="AlphaFoldDB" id="G2Z277"/>